<dbReference type="AlphaFoldDB" id="A0A834IFN5"/>
<dbReference type="PANTHER" id="PTHR21179">
    <property type="entry name" value="SERINE-TYPE ENDOPEPTIDASE INHIBITOR"/>
    <property type="match status" value="1"/>
</dbReference>
<dbReference type="Gene3D" id="3.30.60.30">
    <property type="match status" value="1"/>
</dbReference>
<dbReference type="PANTHER" id="PTHR21179:SF1">
    <property type="entry name" value="KAZ1-TYPE SERINE PROTEASE INHIBITOR-LIKE PROTEIN TYPE EPSILON-RELATED"/>
    <property type="match status" value="1"/>
</dbReference>
<dbReference type="Pfam" id="PF00050">
    <property type="entry name" value="Kazal_1"/>
    <property type="match status" value="1"/>
</dbReference>
<comment type="caution">
    <text evidence="3">The sequence shown here is derived from an EMBL/GenBank/DDBJ whole genome shotgun (WGS) entry which is preliminary data.</text>
</comment>
<feature type="signal peptide" evidence="1">
    <location>
        <begin position="1"/>
        <end position="21"/>
    </location>
</feature>
<reference evidence="3" key="1">
    <citation type="submission" date="2020-08" db="EMBL/GenBank/DDBJ databases">
        <title>Genome sequencing and assembly of the red palm weevil Rhynchophorus ferrugineus.</title>
        <authorList>
            <person name="Dias G.B."/>
            <person name="Bergman C.M."/>
            <person name="Manee M."/>
        </authorList>
    </citation>
    <scope>NUCLEOTIDE SEQUENCE</scope>
    <source>
        <strain evidence="3">AA-2017</strain>
        <tissue evidence="3">Whole larva</tissue>
    </source>
</reference>
<protein>
    <recommendedName>
        <fullName evidence="2">Kazal-like domain-containing protein</fullName>
    </recommendedName>
</protein>
<dbReference type="InterPro" id="IPR036058">
    <property type="entry name" value="Kazal_dom_sf"/>
</dbReference>
<dbReference type="Proteomes" id="UP000625711">
    <property type="component" value="Unassembled WGS sequence"/>
</dbReference>
<keyword evidence="4" id="KW-1185">Reference proteome</keyword>
<evidence type="ECO:0000313" key="4">
    <source>
        <dbReference type="Proteomes" id="UP000625711"/>
    </source>
</evidence>
<gene>
    <name evidence="3" type="ORF">GWI33_008741</name>
</gene>
<dbReference type="PROSITE" id="PS51465">
    <property type="entry name" value="KAZAL_2"/>
    <property type="match status" value="1"/>
</dbReference>
<evidence type="ECO:0000259" key="2">
    <source>
        <dbReference type="PROSITE" id="PS51465"/>
    </source>
</evidence>
<dbReference type="CDD" id="cd00104">
    <property type="entry name" value="KAZAL_FS"/>
    <property type="match status" value="1"/>
</dbReference>
<accession>A0A834IFN5</accession>
<feature type="domain" description="Kazal-like" evidence="2">
    <location>
        <begin position="34"/>
        <end position="87"/>
    </location>
</feature>
<dbReference type="OrthoDB" id="126772at2759"/>
<proteinExistence type="predicted"/>
<keyword evidence="1" id="KW-0732">Signal</keyword>
<evidence type="ECO:0000256" key="1">
    <source>
        <dbReference type="SAM" id="SignalP"/>
    </source>
</evidence>
<feature type="chain" id="PRO_5032572339" description="Kazal-like domain-containing protein" evidence="1">
    <location>
        <begin position="22"/>
        <end position="88"/>
    </location>
</feature>
<dbReference type="SUPFAM" id="SSF100895">
    <property type="entry name" value="Kazal-type serine protease inhibitors"/>
    <property type="match status" value="1"/>
</dbReference>
<organism evidence="3 4">
    <name type="scientific">Rhynchophorus ferrugineus</name>
    <name type="common">Red palm weevil</name>
    <name type="synonym">Curculio ferrugineus</name>
    <dbReference type="NCBI Taxonomy" id="354439"/>
    <lineage>
        <taxon>Eukaryota</taxon>
        <taxon>Metazoa</taxon>
        <taxon>Ecdysozoa</taxon>
        <taxon>Arthropoda</taxon>
        <taxon>Hexapoda</taxon>
        <taxon>Insecta</taxon>
        <taxon>Pterygota</taxon>
        <taxon>Neoptera</taxon>
        <taxon>Endopterygota</taxon>
        <taxon>Coleoptera</taxon>
        <taxon>Polyphaga</taxon>
        <taxon>Cucujiformia</taxon>
        <taxon>Curculionidae</taxon>
        <taxon>Dryophthorinae</taxon>
        <taxon>Rhynchophorus</taxon>
    </lineage>
</organism>
<evidence type="ECO:0000313" key="3">
    <source>
        <dbReference type="EMBL" id="KAF7278122.1"/>
    </source>
</evidence>
<sequence>MAYFKLISLLAIIAVFHITSAQETQPPQTVDVTSATFRSCFRSCPTINNYNPVCGSDGVTYDNIQKLQCAQRCGQNVQSVRIGSCSLS</sequence>
<dbReference type="SMART" id="SM00280">
    <property type="entry name" value="KAZAL"/>
    <property type="match status" value="1"/>
</dbReference>
<dbReference type="InterPro" id="IPR002350">
    <property type="entry name" value="Kazal_dom"/>
</dbReference>
<dbReference type="InterPro" id="IPR039932">
    <property type="entry name" value="Spink4-like"/>
</dbReference>
<dbReference type="GO" id="GO:0004867">
    <property type="term" value="F:serine-type endopeptidase inhibitor activity"/>
    <property type="evidence" value="ECO:0007669"/>
    <property type="project" value="InterPro"/>
</dbReference>
<name>A0A834IFN5_RHYFE</name>
<dbReference type="EMBL" id="JAACXV010000406">
    <property type="protein sequence ID" value="KAF7278122.1"/>
    <property type="molecule type" value="Genomic_DNA"/>
</dbReference>